<dbReference type="Pfam" id="PF12680">
    <property type="entry name" value="SnoaL_2"/>
    <property type="match status" value="1"/>
</dbReference>
<reference evidence="2" key="1">
    <citation type="journal article" date="2014" name="Int. J. Syst. Evol. Microbiol.">
        <title>Complete genome sequence of Corynebacterium casei LMG S-19264T (=DSM 44701T), isolated from a smear-ripened cheese.</title>
        <authorList>
            <consortium name="US DOE Joint Genome Institute (JGI-PGF)"/>
            <person name="Walter F."/>
            <person name="Albersmeier A."/>
            <person name="Kalinowski J."/>
            <person name="Ruckert C."/>
        </authorList>
    </citation>
    <scope>NUCLEOTIDE SEQUENCE</scope>
    <source>
        <strain evidence="2">JCM 3131</strain>
    </source>
</reference>
<gene>
    <name evidence="2" type="ORF">GCM10010145_19300</name>
</gene>
<proteinExistence type="predicted"/>
<dbReference type="EMBL" id="BMQK01000003">
    <property type="protein sequence ID" value="GGQ50447.1"/>
    <property type="molecule type" value="Genomic_DNA"/>
</dbReference>
<dbReference type="Proteomes" id="UP000620156">
    <property type="component" value="Unassembled WGS sequence"/>
</dbReference>
<evidence type="ECO:0000313" key="2">
    <source>
        <dbReference type="EMBL" id="GGQ50447.1"/>
    </source>
</evidence>
<keyword evidence="3" id="KW-1185">Reference proteome</keyword>
<comment type="caution">
    <text evidence="2">The sequence shown here is derived from an EMBL/GenBank/DDBJ whole genome shotgun (WGS) entry which is preliminary data.</text>
</comment>
<dbReference type="GO" id="GO:0016853">
    <property type="term" value="F:isomerase activity"/>
    <property type="evidence" value="ECO:0007669"/>
    <property type="project" value="UniProtKB-KW"/>
</dbReference>
<dbReference type="InterPro" id="IPR037401">
    <property type="entry name" value="SnoaL-like"/>
</dbReference>
<reference evidence="2" key="2">
    <citation type="submission" date="2020-09" db="EMBL/GenBank/DDBJ databases">
        <authorList>
            <person name="Sun Q."/>
            <person name="Ohkuma M."/>
        </authorList>
    </citation>
    <scope>NUCLEOTIDE SEQUENCE</scope>
    <source>
        <strain evidence="2">JCM 3131</strain>
    </source>
</reference>
<evidence type="ECO:0000313" key="3">
    <source>
        <dbReference type="Proteomes" id="UP000620156"/>
    </source>
</evidence>
<dbReference type="SUPFAM" id="SSF54427">
    <property type="entry name" value="NTF2-like"/>
    <property type="match status" value="1"/>
</dbReference>
<sequence length="127" mass="13755">MSMSTERHESVVARYLAVWNAGAEELDSAVADVFAEDGTYTDPIADVRGREELAAVITATHKQFPGFTFRLAGAVDGHHHVARFNWELTDGSDGPAPVVGFDVITLDDEGRIRSVYGFFDRVPSGAA</sequence>
<dbReference type="RefSeq" id="WP_189216278.1">
    <property type="nucleotide sequence ID" value="NZ_BMQK01000003.1"/>
</dbReference>
<evidence type="ECO:0000259" key="1">
    <source>
        <dbReference type="Pfam" id="PF12680"/>
    </source>
</evidence>
<accession>A0A918BCX7</accession>
<dbReference type="AlphaFoldDB" id="A0A918BCX7"/>
<dbReference type="InterPro" id="IPR032710">
    <property type="entry name" value="NTF2-like_dom_sf"/>
</dbReference>
<feature type="domain" description="SnoaL-like" evidence="1">
    <location>
        <begin position="12"/>
        <end position="114"/>
    </location>
</feature>
<protein>
    <submittedName>
        <fullName evidence="2">Isomerase</fullName>
    </submittedName>
</protein>
<name>A0A918BCX7_9ACTN</name>
<organism evidence="2 3">
    <name type="scientific">Streptomyces ruber</name>
    <dbReference type="NCBI Taxonomy" id="83378"/>
    <lineage>
        <taxon>Bacteria</taxon>
        <taxon>Bacillati</taxon>
        <taxon>Actinomycetota</taxon>
        <taxon>Actinomycetes</taxon>
        <taxon>Kitasatosporales</taxon>
        <taxon>Streptomycetaceae</taxon>
        <taxon>Streptomyces</taxon>
    </lineage>
</organism>
<keyword evidence="2" id="KW-0413">Isomerase</keyword>
<dbReference type="Gene3D" id="3.10.450.50">
    <property type="match status" value="1"/>
</dbReference>